<dbReference type="AlphaFoldDB" id="A0A3M6T5Q2"/>
<accession>A0A3M6T5Q2</accession>
<evidence type="ECO:0000313" key="4">
    <source>
        <dbReference type="Proteomes" id="UP000275408"/>
    </source>
</evidence>
<dbReference type="Proteomes" id="UP000275408">
    <property type="component" value="Unassembled WGS sequence"/>
</dbReference>
<dbReference type="SUPFAM" id="SSF56219">
    <property type="entry name" value="DNase I-like"/>
    <property type="match status" value="1"/>
</dbReference>
<evidence type="ECO:0000313" key="3">
    <source>
        <dbReference type="EMBL" id="RMX36639.1"/>
    </source>
</evidence>
<dbReference type="GO" id="GO:0000175">
    <property type="term" value="F:3'-5'-RNA exonuclease activity"/>
    <property type="evidence" value="ECO:0007669"/>
    <property type="project" value="TreeGrafter"/>
</dbReference>
<dbReference type="Pfam" id="PF03372">
    <property type="entry name" value="Exo_endo_phos"/>
    <property type="match status" value="1"/>
</dbReference>
<dbReference type="InterPro" id="IPR005135">
    <property type="entry name" value="Endo/exonuclease/phosphatase"/>
</dbReference>
<dbReference type="PANTHER" id="PTHR12121">
    <property type="entry name" value="CARBON CATABOLITE REPRESSOR PROTEIN 4"/>
    <property type="match status" value="1"/>
</dbReference>
<reference evidence="3 4" key="1">
    <citation type="journal article" date="2018" name="Sci. Rep.">
        <title>Comparative analysis of the Pocillopora damicornis genome highlights role of immune system in coral evolution.</title>
        <authorList>
            <person name="Cunning R."/>
            <person name="Bay R.A."/>
            <person name="Gillette P."/>
            <person name="Baker A.C."/>
            <person name="Traylor-Knowles N."/>
        </authorList>
    </citation>
    <scope>NUCLEOTIDE SEQUENCE [LARGE SCALE GENOMIC DNA]</scope>
    <source>
        <strain evidence="3">RSMAS</strain>
        <tissue evidence="3">Whole animal</tissue>
    </source>
</reference>
<dbReference type="InterPro" id="IPR036691">
    <property type="entry name" value="Endo/exonu/phosph_ase_sf"/>
</dbReference>
<dbReference type="OrthoDB" id="10253982at2759"/>
<name>A0A3M6T5Q2_POCDA</name>
<evidence type="ECO:0000256" key="1">
    <source>
        <dbReference type="SAM" id="MobiDB-lite"/>
    </source>
</evidence>
<dbReference type="EMBL" id="RCHS01004268">
    <property type="protein sequence ID" value="RMX36639.1"/>
    <property type="molecule type" value="Genomic_DNA"/>
</dbReference>
<feature type="region of interest" description="Disordered" evidence="1">
    <location>
        <begin position="423"/>
        <end position="451"/>
    </location>
</feature>
<dbReference type="PANTHER" id="PTHR12121:SF34">
    <property type="entry name" value="PROTEIN ANGEL"/>
    <property type="match status" value="1"/>
</dbReference>
<proteinExistence type="predicted"/>
<organism evidence="3 4">
    <name type="scientific">Pocillopora damicornis</name>
    <name type="common">Cauliflower coral</name>
    <name type="synonym">Millepora damicornis</name>
    <dbReference type="NCBI Taxonomy" id="46731"/>
    <lineage>
        <taxon>Eukaryota</taxon>
        <taxon>Metazoa</taxon>
        <taxon>Cnidaria</taxon>
        <taxon>Anthozoa</taxon>
        <taxon>Hexacorallia</taxon>
        <taxon>Scleractinia</taxon>
        <taxon>Astrocoeniina</taxon>
        <taxon>Pocilloporidae</taxon>
        <taxon>Pocillopora</taxon>
    </lineage>
</organism>
<gene>
    <name evidence="3" type="ORF">pdam_00014994</name>
</gene>
<evidence type="ECO:0000259" key="2">
    <source>
        <dbReference type="Pfam" id="PF03372"/>
    </source>
</evidence>
<feature type="compositionally biased region" description="Basic and acidic residues" evidence="1">
    <location>
        <begin position="436"/>
        <end position="451"/>
    </location>
</feature>
<keyword evidence="4" id="KW-1185">Reference proteome</keyword>
<sequence>MLDNRTRVAFYNGLVLPHLDYADTVWGDQPGLKSEMEKLQSFQNKFAKKIKLGKMSSSEALKCLNWLPLAGRRLFHRCTTVENALKGDIPQHFESFKSTLRSSHGYNTRNGYLPRLPKPKTEFGKRVSYFRFTNDWIGWWDRSESSNPNLYIPRFRAIIDLISKQKPSVDIICLQEFWFHGDVMELFDTQFEEKYRIIKLKRTGFKTDGLALLIDRSISILSICPIRFNDMNRRVALLVHLLLPNEQEIVLMTTHLTYCSNFIDQLLRMSQIKKVKNEIESYQQKNLKLQLINNSFYTHKYDDLICLTLKSGYVHRNNVENIPVVLAGDFNGCPEDEVYGFVIENGFVSSYKTVHCREPRVTHRLYSGEEILVDYIFYRNPPQSQLVPIKSIVLPAEFTDEEWPKEFTLSDHRMIMTEFELETKQDNQPDSQKSSEQLDQRKVMCHDYDRV</sequence>
<dbReference type="Gene3D" id="3.60.10.10">
    <property type="entry name" value="Endonuclease/exonuclease/phosphatase"/>
    <property type="match status" value="1"/>
</dbReference>
<dbReference type="InterPro" id="IPR050410">
    <property type="entry name" value="CCR4/nocturin_mRNA_transcr"/>
</dbReference>
<feature type="domain" description="Endonuclease/exonuclease/phosphatase" evidence="2">
    <location>
        <begin position="154"/>
        <end position="412"/>
    </location>
</feature>
<comment type="caution">
    <text evidence="3">The sequence shown here is derived from an EMBL/GenBank/DDBJ whole genome shotgun (WGS) entry which is preliminary data.</text>
</comment>
<protein>
    <recommendedName>
        <fullName evidence="2">Endonuclease/exonuclease/phosphatase domain-containing protein</fullName>
    </recommendedName>
</protein>